<comment type="similarity">
    <text evidence="1">Belongs to the iron-containing alcohol dehydrogenase family.</text>
</comment>
<proteinExistence type="inferred from homology"/>
<dbReference type="Pfam" id="PF00465">
    <property type="entry name" value="Fe-ADH"/>
    <property type="match status" value="1"/>
</dbReference>
<dbReference type="Gene3D" id="1.20.1090.10">
    <property type="entry name" value="Dehydroquinate synthase-like - alpha domain"/>
    <property type="match status" value="1"/>
</dbReference>
<dbReference type="EMBL" id="JAGXOE010000089">
    <property type="protein sequence ID" value="MBS4103908.1"/>
    <property type="molecule type" value="Genomic_DNA"/>
</dbReference>
<evidence type="ECO:0000313" key="6">
    <source>
        <dbReference type="Proteomes" id="UP000676853"/>
    </source>
</evidence>
<feature type="domain" description="Alcohol dehydrogenase iron-type/glycerol dehydrogenase GldA" evidence="3">
    <location>
        <begin position="9"/>
        <end position="173"/>
    </location>
</feature>
<protein>
    <submittedName>
        <fullName evidence="5">Iron-containing alcohol dehydrogenase</fullName>
    </submittedName>
</protein>
<comment type="caution">
    <text evidence="5">The sequence shown here is derived from an EMBL/GenBank/DDBJ whole genome shotgun (WGS) entry which is preliminary data.</text>
</comment>
<dbReference type="PANTHER" id="PTHR11496">
    <property type="entry name" value="ALCOHOL DEHYDROGENASE"/>
    <property type="match status" value="1"/>
</dbReference>
<dbReference type="InterPro" id="IPR056798">
    <property type="entry name" value="ADH_Fe_C"/>
</dbReference>
<evidence type="ECO:0000256" key="1">
    <source>
        <dbReference type="ARBA" id="ARBA00007358"/>
    </source>
</evidence>
<reference evidence="5 6" key="1">
    <citation type="submission" date="2021-04" db="EMBL/GenBank/DDBJ databases">
        <title>Whole genome sequence analysis of a thiophenic sulfur metabolizing bacteria.</title>
        <authorList>
            <person name="Akhtar N."/>
            <person name="Akram J."/>
            <person name="Aslam A."/>
        </authorList>
    </citation>
    <scope>NUCLEOTIDE SEQUENCE [LARGE SCALE GENOMIC DNA]</scope>
    <source>
        <strain evidence="5 6">3OW</strain>
    </source>
</reference>
<evidence type="ECO:0000313" key="5">
    <source>
        <dbReference type="EMBL" id="MBS4103908.1"/>
    </source>
</evidence>
<gene>
    <name evidence="5" type="ORF">KFZ73_22020</name>
</gene>
<organism evidence="5 6">
    <name type="scientific">Tsukamurella paurometabola</name>
    <name type="common">Corynebacterium paurometabolum</name>
    <dbReference type="NCBI Taxonomy" id="2061"/>
    <lineage>
        <taxon>Bacteria</taxon>
        <taxon>Bacillati</taxon>
        <taxon>Actinomycetota</taxon>
        <taxon>Actinomycetes</taxon>
        <taxon>Mycobacteriales</taxon>
        <taxon>Tsukamurellaceae</taxon>
        <taxon>Tsukamurella</taxon>
    </lineage>
</organism>
<feature type="domain" description="Fe-containing alcohol dehydrogenase-like C-terminal" evidence="4">
    <location>
        <begin position="187"/>
        <end position="303"/>
    </location>
</feature>
<sequence>MSFGIFRAPTRIVAGSGSLAVLGAELNALPGPTVVVADAGLADAGVLPEILRGVPADRIGATVLVAPDPDIAAVEAATAVARRASCRSVLAVGGGSGLGAAKAVAILLTNVGPLLDYEGDGRVPHPAAPTVAVPTTAGSGSEVSNALVLHEPGREREIIIRGPGCEPRTAVLDATVLRGLPRTPMLYAGLDALTHALESLWARGATVFTEALAVRAAREIIATLPSAVAGCRDSGDGTNATGANDTVLQRLLEASTAANLACGSSGLGLVHALSSSVQVPLAHGLQNGVLLPRVAELNLGTVSVEAAELIDRLPRLYEELSFLPVFDPSVMGAGELDSMVAASGGHPFRTNNRREVTDSDLHGLLAAAVDEQGAPLTEEDPT</sequence>
<evidence type="ECO:0000259" key="4">
    <source>
        <dbReference type="Pfam" id="PF25137"/>
    </source>
</evidence>
<name>A0ABS5NJ02_TSUPA</name>
<dbReference type="Pfam" id="PF25137">
    <property type="entry name" value="ADH_Fe_C"/>
    <property type="match status" value="1"/>
</dbReference>
<keyword evidence="2" id="KW-0560">Oxidoreductase</keyword>
<evidence type="ECO:0000256" key="2">
    <source>
        <dbReference type="ARBA" id="ARBA00023002"/>
    </source>
</evidence>
<dbReference type="PANTHER" id="PTHR11496:SF102">
    <property type="entry name" value="ALCOHOL DEHYDROGENASE 4"/>
    <property type="match status" value="1"/>
</dbReference>
<dbReference type="InterPro" id="IPR039697">
    <property type="entry name" value="Alcohol_dehydrogenase_Fe"/>
</dbReference>
<dbReference type="Gene3D" id="3.40.50.1970">
    <property type="match status" value="1"/>
</dbReference>
<accession>A0ABS5NJ02</accession>
<dbReference type="InterPro" id="IPR001670">
    <property type="entry name" value="ADH_Fe/GldA"/>
</dbReference>
<dbReference type="RefSeq" id="WP_212555083.1">
    <property type="nucleotide sequence ID" value="NZ_JAGXOE010000089.1"/>
</dbReference>
<dbReference type="SUPFAM" id="SSF56796">
    <property type="entry name" value="Dehydroquinate synthase-like"/>
    <property type="match status" value="1"/>
</dbReference>
<keyword evidence="6" id="KW-1185">Reference proteome</keyword>
<evidence type="ECO:0000259" key="3">
    <source>
        <dbReference type="Pfam" id="PF00465"/>
    </source>
</evidence>
<dbReference type="CDD" id="cd08551">
    <property type="entry name" value="Fe-ADH"/>
    <property type="match status" value="1"/>
</dbReference>
<dbReference type="Proteomes" id="UP000676853">
    <property type="component" value="Unassembled WGS sequence"/>
</dbReference>